<dbReference type="OrthoDB" id="297496at2759"/>
<evidence type="ECO:0000256" key="10">
    <source>
        <dbReference type="SAM" id="Phobius"/>
    </source>
</evidence>
<keyword evidence="2 8" id="KW-0813">Transport</keyword>
<sequence>MMAHDEDSISVEDIGEDEPQPTSSSLKKKWIASLVLLLVILVYLFAGALIFSALERPGAVQASEDFDAALLRLASENDCLDEEDVAELMYIVTKAIGEGAYASGHPYASLMTLEIDNETAFVPMWSVQYNFVFVTSVVTTVGFGYTAPRTVVGQFVCVLYALIGIPFVGTTILTFGKILKALRQPKFTKKIFKALRRPKFTKKLKVCVVIWQRFRTAGVLVFNLLLLCLLLVPPSLLKFFTQHWSFIDSYYFSMETMTTIGFGDIQVGNSRGNASKEYLKAFIHFTYQLIYIGLLSTMFDTSTKTQQRGARRISDRLSNYKKRYHQRHRQALRSKKQEATKLSHDDGDNKQGDTGSLEAPHPKP</sequence>
<evidence type="ECO:0000313" key="12">
    <source>
        <dbReference type="EnsemblMetazoa" id="XP_011677477"/>
    </source>
</evidence>
<feature type="compositionally biased region" description="Basic and acidic residues" evidence="9">
    <location>
        <begin position="335"/>
        <end position="351"/>
    </location>
</feature>
<dbReference type="PANTHER" id="PTHR11003:SF330">
    <property type="entry name" value="POTASSIUM CHANNEL DOMAIN-CONTAINING PROTEIN"/>
    <property type="match status" value="1"/>
</dbReference>
<dbReference type="InterPro" id="IPR013099">
    <property type="entry name" value="K_chnl_dom"/>
</dbReference>
<feature type="transmembrane region" description="Helical" evidence="10">
    <location>
        <begin position="281"/>
        <end position="299"/>
    </location>
</feature>
<proteinExistence type="inferred from homology"/>
<evidence type="ECO:0000256" key="3">
    <source>
        <dbReference type="ARBA" id="ARBA00022692"/>
    </source>
</evidence>
<evidence type="ECO:0000256" key="1">
    <source>
        <dbReference type="ARBA" id="ARBA00004141"/>
    </source>
</evidence>
<dbReference type="PANTHER" id="PTHR11003">
    <property type="entry name" value="POTASSIUM CHANNEL, SUBFAMILY K"/>
    <property type="match status" value="1"/>
</dbReference>
<dbReference type="GO" id="GO:0015271">
    <property type="term" value="F:outward rectifier potassium channel activity"/>
    <property type="evidence" value="ECO:0000318"/>
    <property type="project" value="GO_Central"/>
</dbReference>
<feature type="compositionally biased region" description="Basic residues" evidence="9">
    <location>
        <begin position="324"/>
        <end position="334"/>
    </location>
</feature>
<feature type="region of interest" description="Disordered" evidence="9">
    <location>
        <begin position="1"/>
        <end position="23"/>
    </location>
</feature>
<feature type="transmembrane region" description="Helical" evidence="10">
    <location>
        <begin position="220"/>
        <end position="240"/>
    </location>
</feature>
<dbReference type="PRINTS" id="PR01333">
    <property type="entry name" value="2POREKCHANEL"/>
</dbReference>
<feature type="domain" description="Potassium channel" evidence="11">
    <location>
        <begin position="122"/>
        <end position="179"/>
    </location>
</feature>
<dbReference type="GO" id="GO:0005886">
    <property type="term" value="C:plasma membrane"/>
    <property type="evidence" value="ECO:0000318"/>
    <property type="project" value="GO_Central"/>
</dbReference>
<dbReference type="Gene3D" id="1.10.287.70">
    <property type="match status" value="1"/>
</dbReference>
<dbReference type="AlphaFoldDB" id="A0A7M7LTM2"/>
<keyword evidence="5 8" id="KW-0406">Ion transport</keyword>
<evidence type="ECO:0000259" key="11">
    <source>
        <dbReference type="Pfam" id="PF07885"/>
    </source>
</evidence>
<dbReference type="GO" id="GO:0022841">
    <property type="term" value="F:potassium ion leak channel activity"/>
    <property type="evidence" value="ECO:0000318"/>
    <property type="project" value="GO_Central"/>
</dbReference>
<comment type="subcellular location">
    <subcellularLocation>
        <location evidence="1">Membrane</location>
        <topology evidence="1">Multi-pass membrane protein</topology>
    </subcellularLocation>
</comment>
<dbReference type="Proteomes" id="UP000007110">
    <property type="component" value="Unassembled WGS sequence"/>
</dbReference>
<dbReference type="KEGG" id="spu:105436402"/>
<reference evidence="13" key="1">
    <citation type="submission" date="2015-02" db="EMBL/GenBank/DDBJ databases">
        <title>Genome sequencing for Strongylocentrotus purpuratus.</title>
        <authorList>
            <person name="Murali S."/>
            <person name="Liu Y."/>
            <person name="Vee V."/>
            <person name="English A."/>
            <person name="Wang M."/>
            <person name="Skinner E."/>
            <person name="Han Y."/>
            <person name="Muzny D.M."/>
            <person name="Worley K.C."/>
            <person name="Gibbs R.A."/>
        </authorList>
    </citation>
    <scope>NUCLEOTIDE SEQUENCE</scope>
</reference>
<dbReference type="InterPro" id="IPR003280">
    <property type="entry name" value="2pore_dom_K_chnl"/>
</dbReference>
<keyword evidence="3 8" id="KW-0812">Transmembrane</keyword>
<feature type="transmembrane region" description="Helical" evidence="10">
    <location>
        <begin position="151"/>
        <end position="176"/>
    </location>
</feature>
<dbReference type="FunFam" id="1.10.287.70:FF:000286">
    <property type="entry name" value="Uncharacterized protein"/>
    <property type="match status" value="1"/>
</dbReference>
<feature type="transmembrane region" description="Helical" evidence="10">
    <location>
        <begin position="30"/>
        <end position="54"/>
    </location>
</feature>
<dbReference type="GeneID" id="105436402"/>
<dbReference type="GO" id="GO:0071805">
    <property type="term" value="P:potassium ion transmembrane transport"/>
    <property type="evidence" value="ECO:0000318"/>
    <property type="project" value="GO_Central"/>
</dbReference>
<evidence type="ECO:0000313" key="13">
    <source>
        <dbReference type="Proteomes" id="UP000007110"/>
    </source>
</evidence>
<evidence type="ECO:0000256" key="4">
    <source>
        <dbReference type="ARBA" id="ARBA00022989"/>
    </source>
</evidence>
<organism evidence="12 13">
    <name type="scientific">Strongylocentrotus purpuratus</name>
    <name type="common">Purple sea urchin</name>
    <dbReference type="NCBI Taxonomy" id="7668"/>
    <lineage>
        <taxon>Eukaryota</taxon>
        <taxon>Metazoa</taxon>
        <taxon>Echinodermata</taxon>
        <taxon>Eleutherozoa</taxon>
        <taxon>Echinozoa</taxon>
        <taxon>Echinoidea</taxon>
        <taxon>Euechinoidea</taxon>
        <taxon>Echinacea</taxon>
        <taxon>Camarodonta</taxon>
        <taxon>Echinidea</taxon>
        <taxon>Strongylocentrotidae</taxon>
        <taxon>Strongylocentrotus</taxon>
    </lineage>
</organism>
<evidence type="ECO:0000256" key="2">
    <source>
        <dbReference type="ARBA" id="ARBA00022448"/>
    </source>
</evidence>
<evidence type="ECO:0000256" key="5">
    <source>
        <dbReference type="ARBA" id="ARBA00023065"/>
    </source>
</evidence>
<dbReference type="OMA" id="CQRTITE"/>
<keyword evidence="7 8" id="KW-0407">Ion channel</keyword>
<evidence type="ECO:0000256" key="6">
    <source>
        <dbReference type="ARBA" id="ARBA00023136"/>
    </source>
</evidence>
<comment type="similarity">
    <text evidence="8">Belongs to the two pore domain potassium channel (TC 1.A.1.8) family.</text>
</comment>
<reference evidence="12" key="2">
    <citation type="submission" date="2021-01" db="UniProtKB">
        <authorList>
            <consortium name="EnsemblMetazoa"/>
        </authorList>
    </citation>
    <scope>IDENTIFICATION</scope>
</reference>
<protein>
    <recommendedName>
        <fullName evidence="11">Potassium channel domain-containing protein</fullName>
    </recommendedName>
</protein>
<dbReference type="RefSeq" id="XP_011677477.1">
    <property type="nucleotide sequence ID" value="XM_011679175.2"/>
</dbReference>
<feature type="region of interest" description="Disordered" evidence="9">
    <location>
        <begin position="324"/>
        <end position="364"/>
    </location>
</feature>
<name>A0A7M7LTM2_STRPU</name>
<keyword evidence="4 10" id="KW-1133">Transmembrane helix</keyword>
<dbReference type="SUPFAM" id="SSF81324">
    <property type="entry name" value="Voltage-gated potassium channels"/>
    <property type="match status" value="2"/>
</dbReference>
<dbReference type="EnsemblMetazoa" id="XM_011679175">
    <property type="protein sequence ID" value="XP_011677477"/>
    <property type="gene ID" value="LOC105436402"/>
</dbReference>
<evidence type="ECO:0000256" key="8">
    <source>
        <dbReference type="RuleBase" id="RU003857"/>
    </source>
</evidence>
<evidence type="ECO:0000256" key="9">
    <source>
        <dbReference type="SAM" id="MobiDB-lite"/>
    </source>
</evidence>
<feature type="compositionally biased region" description="Acidic residues" evidence="9">
    <location>
        <begin position="8"/>
        <end position="19"/>
    </location>
</feature>
<feature type="domain" description="Potassium channel" evidence="11">
    <location>
        <begin position="227"/>
        <end position="300"/>
    </location>
</feature>
<keyword evidence="13" id="KW-1185">Reference proteome</keyword>
<evidence type="ECO:0000256" key="7">
    <source>
        <dbReference type="ARBA" id="ARBA00023303"/>
    </source>
</evidence>
<feature type="transmembrane region" description="Helical" evidence="10">
    <location>
        <begin position="127"/>
        <end position="145"/>
    </location>
</feature>
<keyword evidence="6 10" id="KW-0472">Membrane</keyword>
<dbReference type="Pfam" id="PF07885">
    <property type="entry name" value="Ion_trans_2"/>
    <property type="match status" value="2"/>
</dbReference>
<accession>A0A7M7LTM2</accession>
<dbReference type="InParanoid" id="A0A7M7LTM2"/>